<proteinExistence type="predicted"/>
<keyword evidence="3" id="KW-1185">Reference proteome</keyword>
<feature type="transmembrane region" description="Helical" evidence="1">
    <location>
        <begin position="120"/>
        <end position="138"/>
    </location>
</feature>
<sequence length="298" mass="32952">MSKLEDFLEPLNQGVWEVSVSKDSVTEPLGTDWKKSAINVPSPGTVASFRKGQYHVHETRTEWKVHLDRYDPKKHPVMHLLDDAPLLLMVGDTFVTLISDIRSNKTTDTKEILKQQNKSWHLQVIAGIFLALIGFNISSDPMTAFLGITYVIIPLSVTVFGLIVTANGLLSMKKKSFLKGDIPGGLLITGSGIIIFHFPADFWVTTFTVILSLWMFSSAILLLGRARKGRSAIPEGFVSRVLIGILSVILVLMALFAPDSLVTILSMILGFIIILIGILIMVNGLRLRNIMKIQISGR</sequence>
<keyword evidence="1" id="KW-0812">Transmembrane</keyword>
<feature type="transmembrane region" description="Helical" evidence="1">
    <location>
        <begin position="182"/>
        <end position="200"/>
    </location>
</feature>
<dbReference type="AlphaFoldDB" id="A0AAF0FSB2"/>
<evidence type="ECO:0000256" key="1">
    <source>
        <dbReference type="SAM" id="Phobius"/>
    </source>
</evidence>
<feature type="transmembrane region" description="Helical" evidence="1">
    <location>
        <begin position="144"/>
        <end position="170"/>
    </location>
</feature>
<keyword evidence="1" id="KW-0472">Membrane</keyword>
<dbReference type="RefSeq" id="WP_278100429.1">
    <property type="nucleotide sequence ID" value="NZ_CP091092.1"/>
</dbReference>
<feature type="transmembrane region" description="Helical" evidence="1">
    <location>
        <begin position="206"/>
        <end position="225"/>
    </location>
</feature>
<organism evidence="2 3">
    <name type="scientific">Methanomicrobium antiquum</name>
    <dbReference type="NCBI Taxonomy" id="487686"/>
    <lineage>
        <taxon>Archaea</taxon>
        <taxon>Methanobacteriati</taxon>
        <taxon>Methanobacteriota</taxon>
        <taxon>Stenosarchaea group</taxon>
        <taxon>Methanomicrobia</taxon>
        <taxon>Methanomicrobiales</taxon>
        <taxon>Methanomicrobiaceae</taxon>
        <taxon>Methanomicrobium</taxon>
    </lineage>
</organism>
<dbReference type="KEGG" id="manq:L1994_04150"/>
<keyword evidence="1" id="KW-1133">Transmembrane helix</keyword>
<evidence type="ECO:0000313" key="2">
    <source>
        <dbReference type="EMBL" id="WFN37589.1"/>
    </source>
</evidence>
<reference evidence="2" key="1">
    <citation type="submission" date="2022-01" db="EMBL/GenBank/DDBJ databases">
        <title>Complete genome of Methanomicrobium antiquum DSM 21220.</title>
        <authorList>
            <person name="Chen S.-C."/>
            <person name="You Y.-T."/>
            <person name="Zhou Y.-Z."/>
            <person name="Lai M.-C."/>
        </authorList>
    </citation>
    <scope>NUCLEOTIDE SEQUENCE</scope>
    <source>
        <strain evidence="2">DSM 21220</strain>
    </source>
</reference>
<name>A0AAF0FSB2_9EURY</name>
<accession>A0AAF0FSB2</accession>
<gene>
    <name evidence="2" type="ORF">L1994_04150</name>
</gene>
<dbReference type="Proteomes" id="UP001218895">
    <property type="component" value="Chromosome"/>
</dbReference>
<dbReference type="EMBL" id="CP091092">
    <property type="protein sequence ID" value="WFN37589.1"/>
    <property type="molecule type" value="Genomic_DNA"/>
</dbReference>
<protein>
    <submittedName>
        <fullName evidence="2">Uncharacterized protein</fullName>
    </submittedName>
</protein>
<dbReference type="GeneID" id="79949562"/>
<feature type="transmembrane region" description="Helical" evidence="1">
    <location>
        <begin position="237"/>
        <end position="256"/>
    </location>
</feature>
<feature type="transmembrane region" description="Helical" evidence="1">
    <location>
        <begin position="262"/>
        <end position="282"/>
    </location>
</feature>
<evidence type="ECO:0000313" key="3">
    <source>
        <dbReference type="Proteomes" id="UP001218895"/>
    </source>
</evidence>